<dbReference type="OrthoDB" id="5179393at2"/>
<gene>
    <name evidence="1" type="ORF">BCF44_113249</name>
</gene>
<dbReference type="Pfam" id="PF18844">
    <property type="entry name" value="baeRF_family2"/>
    <property type="match status" value="1"/>
</dbReference>
<proteinExistence type="predicted"/>
<keyword evidence="2" id="KW-1185">Reference proteome</keyword>
<accession>A0A3E0H8C1</accession>
<protein>
    <recommendedName>
        <fullName evidence="3">Peptide subunit release factor 1 (ERF1)</fullName>
    </recommendedName>
</protein>
<evidence type="ECO:0008006" key="3">
    <source>
        <dbReference type="Google" id="ProtNLM"/>
    </source>
</evidence>
<dbReference type="EMBL" id="QUNO01000013">
    <property type="protein sequence ID" value="REH39394.1"/>
    <property type="molecule type" value="Genomic_DNA"/>
</dbReference>
<evidence type="ECO:0000313" key="2">
    <source>
        <dbReference type="Proteomes" id="UP000256269"/>
    </source>
</evidence>
<comment type="caution">
    <text evidence="1">The sequence shown here is derived from an EMBL/GenBank/DDBJ whole genome shotgun (WGS) entry which is preliminary data.</text>
</comment>
<dbReference type="InterPro" id="IPR040701">
    <property type="entry name" value="Bact_RF_family2"/>
</dbReference>
<dbReference type="Gene3D" id="3.30.1330.30">
    <property type="match status" value="1"/>
</dbReference>
<evidence type="ECO:0000313" key="1">
    <source>
        <dbReference type="EMBL" id="REH39394.1"/>
    </source>
</evidence>
<dbReference type="AlphaFoldDB" id="A0A3E0H8C1"/>
<name>A0A3E0H8C1_9PSEU</name>
<dbReference type="SUPFAM" id="SSF55315">
    <property type="entry name" value="L30e-like"/>
    <property type="match status" value="1"/>
</dbReference>
<dbReference type="Gene3D" id="3.30.420.60">
    <property type="entry name" value="eRF1 domain 2"/>
    <property type="match status" value="1"/>
</dbReference>
<organism evidence="1 2">
    <name type="scientific">Kutzneria buriramensis</name>
    <dbReference type="NCBI Taxonomy" id="1045776"/>
    <lineage>
        <taxon>Bacteria</taxon>
        <taxon>Bacillati</taxon>
        <taxon>Actinomycetota</taxon>
        <taxon>Actinomycetes</taxon>
        <taxon>Pseudonocardiales</taxon>
        <taxon>Pseudonocardiaceae</taxon>
        <taxon>Kutzneria</taxon>
    </lineage>
</organism>
<dbReference type="InterPro" id="IPR042226">
    <property type="entry name" value="eFR1_2_sf"/>
</dbReference>
<dbReference type="Proteomes" id="UP000256269">
    <property type="component" value="Unassembled WGS sequence"/>
</dbReference>
<sequence>METTELRDLITAPGEFASVYFDASHDTEDAEHALRLRWQEIRASLEDHGADTATVRELEQAVIDGAKPVGTAGRALIASGGRVLLDTWLPVPPARPTVRWSSLPYLLPLAAQNVPPVPYVVVIMDRIGADLRGYSSHGELADKTTVDGSDFPVHKVAGTGWTHLKMQHRVENTAHHNASVVADAVAHMVDDLQAQLVIVAAEVQARTELREALPKRVLEIAVDTQTGGRAEGIDEAALEAEVRLIVEDYARAAQQTWVDKFAAELNRDSGLAVQGLTAVTAALREARADTVILTDELDGERPLWTGDGFEQVAVESGGIAEGASAEHRADEALPAAASVSGANVVVPDGHLELADGVGALLRY</sequence>
<dbReference type="RefSeq" id="WP_116178711.1">
    <property type="nucleotide sequence ID" value="NZ_CP144375.1"/>
</dbReference>
<dbReference type="InterPro" id="IPR029064">
    <property type="entry name" value="Ribosomal_eL30-like_sf"/>
</dbReference>
<reference evidence="1 2" key="1">
    <citation type="submission" date="2018-08" db="EMBL/GenBank/DDBJ databases">
        <title>Genomic Encyclopedia of Archaeal and Bacterial Type Strains, Phase II (KMG-II): from individual species to whole genera.</title>
        <authorList>
            <person name="Goeker M."/>
        </authorList>
    </citation>
    <scope>NUCLEOTIDE SEQUENCE [LARGE SCALE GENOMIC DNA]</scope>
    <source>
        <strain evidence="1 2">DSM 45791</strain>
    </source>
</reference>